<evidence type="ECO:0000313" key="2">
    <source>
        <dbReference type="EMBL" id="NYE71771.1"/>
    </source>
</evidence>
<gene>
    <name evidence="2" type="ORF">BKA15_003100</name>
</gene>
<accession>A0A7Y9I7K4</accession>
<dbReference type="GO" id="GO:0009231">
    <property type="term" value="P:riboflavin biosynthetic process"/>
    <property type="evidence" value="ECO:0007669"/>
    <property type="project" value="InterPro"/>
</dbReference>
<proteinExistence type="predicted"/>
<dbReference type="AlphaFoldDB" id="A0A7Y9I7K4"/>
<name>A0A7Y9I7K4_9ACTN</name>
<keyword evidence="3" id="KW-1185">Reference proteome</keyword>
<feature type="domain" description="Bacterial bifunctional deaminase-reductase C-terminal" evidence="1">
    <location>
        <begin position="3"/>
        <end position="181"/>
    </location>
</feature>
<protein>
    <submittedName>
        <fullName evidence="2">Dihydrofolate reductase</fullName>
    </submittedName>
</protein>
<dbReference type="InterPro" id="IPR050765">
    <property type="entry name" value="Riboflavin_Biosynth_HTPR"/>
</dbReference>
<dbReference type="Pfam" id="PF01872">
    <property type="entry name" value="RibD_C"/>
    <property type="match status" value="1"/>
</dbReference>
<evidence type="ECO:0000313" key="3">
    <source>
        <dbReference type="Proteomes" id="UP000569914"/>
    </source>
</evidence>
<dbReference type="InterPro" id="IPR002734">
    <property type="entry name" value="RibDG_C"/>
</dbReference>
<dbReference type="Proteomes" id="UP000569914">
    <property type="component" value="Unassembled WGS sequence"/>
</dbReference>
<dbReference type="RefSeq" id="WP_179752141.1">
    <property type="nucleotide sequence ID" value="NZ_JACCBU010000001.1"/>
</dbReference>
<dbReference type="PANTHER" id="PTHR38011">
    <property type="entry name" value="DIHYDROFOLATE REDUCTASE FAMILY PROTEIN (AFU_ORTHOLOGUE AFUA_8G06820)"/>
    <property type="match status" value="1"/>
</dbReference>
<comment type="caution">
    <text evidence="2">The sequence shown here is derived from an EMBL/GenBank/DDBJ whole genome shotgun (WGS) entry which is preliminary data.</text>
</comment>
<dbReference type="SUPFAM" id="SSF53597">
    <property type="entry name" value="Dihydrofolate reductase-like"/>
    <property type="match status" value="1"/>
</dbReference>
<evidence type="ECO:0000259" key="1">
    <source>
        <dbReference type="Pfam" id="PF01872"/>
    </source>
</evidence>
<organism evidence="2 3">
    <name type="scientific">Microlunatus parietis</name>
    <dbReference type="NCBI Taxonomy" id="682979"/>
    <lineage>
        <taxon>Bacteria</taxon>
        <taxon>Bacillati</taxon>
        <taxon>Actinomycetota</taxon>
        <taxon>Actinomycetes</taxon>
        <taxon>Propionibacteriales</taxon>
        <taxon>Propionibacteriaceae</taxon>
        <taxon>Microlunatus</taxon>
    </lineage>
</organism>
<reference evidence="2 3" key="1">
    <citation type="submission" date="2020-07" db="EMBL/GenBank/DDBJ databases">
        <title>Sequencing the genomes of 1000 actinobacteria strains.</title>
        <authorList>
            <person name="Klenk H.-P."/>
        </authorList>
    </citation>
    <scope>NUCLEOTIDE SEQUENCE [LARGE SCALE GENOMIC DNA]</scope>
    <source>
        <strain evidence="2 3">DSM 22083</strain>
    </source>
</reference>
<dbReference type="EMBL" id="JACCBU010000001">
    <property type="protein sequence ID" value="NYE71771.1"/>
    <property type="molecule type" value="Genomic_DNA"/>
</dbReference>
<dbReference type="GO" id="GO:0008703">
    <property type="term" value="F:5-amino-6-(5-phosphoribosylamino)uracil reductase activity"/>
    <property type="evidence" value="ECO:0007669"/>
    <property type="project" value="InterPro"/>
</dbReference>
<dbReference type="InterPro" id="IPR024072">
    <property type="entry name" value="DHFR-like_dom_sf"/>
</dbReference>
<sequence>MGKVIAGISMSLDGFVTGPNVTRDQQLGDGGAVLHRWLWQPDRLDSELLASMRGGVGAILMGRRSYDLAEGDGGWGDGGPAGPVPCFVVTHRVPEPETVRARDVFTFVTDGVRSAVEQARAAAGDKVVGVHGASITQQCLAAGLMDELQVHLVPVLLGSGTRLFDHLGGQVALERTEVIDSPNATHLHYRVINTPR</sequence>
<dbReference type="PANTHER" id="PTHR38011:SF12">
    <property type="entry name" value="BIFUNCTIONAL DEAMINASE-REDUCTASE DOMAIN PROTEIN"/>
    <property type="match status" value="1"/>
</dbReference>
<dbReference type="Gene3D" id="3.40.430.10">
    <property type="entry name" value="Dihydrofolate Reductase, subunit A"/>
    <property type="match status" value="1"/>
</dbReference>